<evidence type="ECO:0000256" key="8">
    <source>
        <dbReference type="SAM" id="MobiDB-lite"/>
    </source>
</evidence>
<dbReference type="CDD" id="cd00057">
    <property type="entry name" value="FA58C"/>
    <property type="match status" value="1"/>
</dbReference>
<dbReference type="SMART" id="SM00042">
    <property type="entry name" value="CUB"/>
    <property type="match status" value="1"/>
</dbReference>
<feature type="domain" description="CUB" evidence="10">
    <location>
        <begin position="146"/>
        <end position="260"/>
    </location>
</feature>
<dbReference type="Pfam" id="PF00754">
    <property type="entry name" value="F5_F8_type_C"/>
    <property type="match status" value="1"/>
</dbReference>
<dbReference type="PANTHER" id="PTHR46806:SF3">
    <property type="entry name" value="DISCOIDIN, CUB AND LCCL DOMAIN-CONTAINING PROTEIN 2"/>
    <property type="match status" value="1"/>
</dbReference>
<dbReference type="InterPro" id="IPR050633">
    <property type="entry name" value="Neuropilin_MCO_CoagFactor"/>
</dbReference>
<feature type="non-terminal residue" evidence="13">
    <location>
        <position position="776"/>
    </location>
</feature>
<dbReference type="GO" id="GO:0038023">
    <property type="term" value="F:signaling receptor activity"/>
    <property type="evidence" value="ECO:0007669"/>
    <property type="project" value="TreeGrafter"/>
</dbReference>
<feature type="region of interest" description="Disordered" evidence="8">
    <location>
        <begin position="84"/>
        <end position="112"/>
    </location>
</feature>
<protein>
    <recommendedName>
        <fullName evidence="15">Discoidin, CUB and LCCL domain containing 2</fullName>
    </recommendedName>
</protein>
<organism evidence="13 14">
    <name type="scientific">Hemibagrus guttatus</name>
    <dbReference type="NCBI Taxonomy" id="175788"/>
    <lineage>
        <taxon>Eukaryota</taxon>
        <taxon>Metazoa</taxon>
        <taxon>Chordata</taxon>
        <taxon>Craniata</taxon>
        <taxon>Vertebrata</taxon>
        <taxon>Euteleostomi</taxon>
        <taxon>Actinopterygii</taxon>
        <taxon>Neopterygii</taxon>
        <taxon>Teleostei</taxon>
        <taxon>Ostariophysi</taxon>
        <taxon>Siluriformes</taxon>
        <taxon>Bagridae</taxon>
        <taxon>Hemibagrus</taxon>
    </lineage>
</organism>
<dbReference type="SMART" id="SM00603">
    <property type="entry name" value="LCCL"/>
    <property type="match status" value="1"/>
</dbReference>
<dbReference type="PROSITE" id="PS50820">
    <property type="entry name" value="LCCL"/>
    <property type="match status" value="1"/>
</dbReference>
<dbReference type="GO" id="GO:0005886">
    <property type="term" value="C:plasma membrane"/>
    <property type="evidence" value="ECO:0007669"/>
    <property type="project" value="TreeGrafter"/>
</dbReference>
<dbReference type="GO" id="GO:0042060">
    <property type="term" value="P:wound healing"/>
    <property type="evidence" value="ECO:0007669"/>
    <property type="project" value="TreeGrafter"/>
</dbReference>
<feature type="region of interest" description="Disordered" evidence="8">
    <location>
        <begin position="729"/>
        <end position="776"/>
    </location>
</feature>
<evidence type="ECO:0000256" key="1">
    <source>
        <dbReference type="ARBA" id="ARBA00004479"/>
    </source>
</evidence>
<dbReference type="Gene3D" id="2.60.120.260">
    <property type="entry name" value="Galactose-binding domain-like"/>
    <property type="match status" value="1"/>
</dbReference>
<dbReference type="InterPro" id="IPR000421">
    <property type="entry name" value="FA58C"/>
</dbReference>
<keyword evidence="2" id="KW-0597">Phosphoprotein</keyword>
<evidence type="ECO:0000259" key="12">
    <source>
        <dbReference type="PROSITE" id="PS50820"/>
    </source>
</evidence>
<feature type="transmembrane region" description="Helical" evidence="9">
    <location>
        <begin position="567"/>
        <end position="594"/>
    </location>
</feature>
<comment type="subcellular location">
    <subcellularLocation>
        <location evidence="1">Membrane</location>
        <topology evidence="1">Single-pass type I membrane protein</topology>
    </subcellularLocation>
</comment>
<feature type="region of interest" description="Disordered" evidence="8">
    <location>
        <begin position="528"/>
        <end position="553"/>
    </location>
</feature>
<dbReference type="InterPro" id="IPR036609">
    <property type="entry name" value="LCCL_sf"/>
</dbReference>
<dbReference type="Gene3D" id="2.60.120.290">
    <property type="entry name" value="Spermadhesin, CUB domain"/>
    <property type="match status" value="1"/>
</dbReference>
<feature type="compositionally biased region" description="Polar residues" evidence="8">
    <location>
        <begin position="731"/>
        <end position="756"/>
    </location>
</feature>
<evidence type="ECO:0000256" key="9">
    <source>
        <dbReference type="SAM" id="Phobius"/>
    </source>
</evidence>
<feature type="domain" description="LCCL" evidence="12">
    <location>
        <begin position="262"/>
        <end position="358"/>
    </location>
</feature>
<dbReference type="PROSITE" id="PS01180">
    <property type="entry name" value="CUB"/>
    <property type="match status" value="1"/>
</dbReference>
<feature type="disulfide bond" evidence="7">
    <location>
        <begin position="146"/>
        <end position="173"/>
    </location>
</feature>
<feature type="domain" description="F5/8 type C" evidence="11">
    <location>
        <begin position="365"/>
        <end position="522"/>
    </location>
</feature>
<comment type="caution">
    <text evidence="13">The sequence shown here is derived from an EMBL/GenBank/DDBJ whole genome shotgun (WGS) entry which is preliminary data.</text>
</comment>
<dbReference type="AlphaFoldDB" id="A0AAE0R6F8"/>
<dbReference type="PROSITE" id="PS50022">
    <property type="entry name" value="FA58C_3"/>
    <property type="match status" value="1"/>
</dbReference>
<evidence type="ECO:0000256" key="7">
    <source>
        <dbReference type="PROSITE-ProRule" id="PRU00059"/>
    </source>
</evidence>
<dbReference type="SUPFAM" id="SSF49854">
    <property type="entry name" value="Spermadhesin, CUB domain"/>
    <property type="match status" value="1"/>
</dbReference>
<evidence type="ECO:0000259" key="11">
    <source>
        <dbReference type="PROSITE" id="PS50022"/>
    </source>
</evidence>
<dbReference type="InterPro" id="IPR000859">
    <property type="entry name" value="CUB_dom"/>
</dbReference>
<keyword evidence="14" id="KW-1185">Reference proteome</keyword>
<keyword evidence="4 9" id="KW-1133">Transmembrane helix</keyword>
<dbReference type="Pfam" id="PF00431">
    <property type="entry name" value="CUB"/>
    <property type="match status" value="1"/>
</dbReference>
<proteinExistence type="predicted"/>
<feature type="compositionally biased region" description="Acidic residues" evidence="8">
    <location>
        <begin position="17"/>
        <end position="27"/>
    </location>
</feature>
<keyword evidence="3 9" id="KW-0812">Transmembrane</keyword>
<dbReference type="Pfam" id="PF03815">
    <property type="entry name" value="LCCL"/>
    <property type="match status" value="1"/>
</dbReference>
<dbReference type="EMBL" id="JAUCMX010000006">
    <property type="protein sequence ID" value="KAK3543815.1"/>
    <property type="molecule type" value="Genomic_DNA"/>
</dbReference>
<evidence type="ECO:0000256" key="5">
    <source>
        <dbReference type="ARBA" id="ARBA00023136"/>
    </source>
</evidence>
<dbReference type="CDD" id="cd00041">
    <property type="entry name" value="CUB"/>
    <property type="match status" value="1"/>
</dbReference>
<comment type="caution">
    <text evidence="7">Lacks conserved residue(s) required for the propagation of feature annotation.</text>
</comment>
<dbReference type="SMART" id="SM00231">
    <property type="entry name" value="FA58C"/>
    <property type="match status" value="1"/>
</dbReference>
<feature type="compositionally biased region" description="Basic and acidic residues" evidence="8">
    <location>
        <begin position="1"/>
        <end position="11"/>
    </location>
</feature>
<dbReference type="PANTHER" id="PTHR46806">
    <property type="entry name" value="F5/8 TYPE C DOMAIN-CONTAINING PROTEIN"/>
    <property type="match status" value="1"/>
</dbReference>
<evidence type="ECO:0000256" key="2">
    <source>
        <dbReference type="ARBA" id="ARBA00022553"/>
    </source>
</evidence>
<dbReference type="SUPFAM" id="SSF69848">
    <property type="entry name" value="LCCL domain"/>
    <property type="match status" value="1"/>
</dbReference>
<sequence length="776" mass="85210">DSSMTEAEKILYKMIDGDSDIDLSDDESSGREHEEDETGGSDSSEEEEESDETRQALQRPAKRTSQYLEFKLLLAEKLISQAQEYQKDDTDSSDQEFSPEIKKKKTPPRQEHLEIRCNPFASNARHSKCFQMQNAWMQKQNLGDGCGHTVLGAGSGSLASLGYPLFYPAHSVCEWEISGSTGDTLLLRVADLDIDTHNCQVSYLRLFDGIGAGRTEIVKLCHGDVSGPREVKSSGHQVTVQFMSGPHSLGRGFFLSYASSQQPDLISCLEKGNDFTEAEFSKFCPAGCLTDFGEVSGTIPHGYKDSSSLCLAGIHAGVVSNTLGGRVSVVSSTGIPHYDSTLANNITSVGGNLSPSLFTFRTSGCYGTLGLESGVISDSQISVSSVWEWGRHGDKPSVWATSGARLKKPGLPWAAADSDTKQWIQVDLKKKKRVTGIITTGSTLPEYQFYVSAYRVHYSSDGQNWTAFQEAGANQDKVFQGNTNYLQEVRNNFIPPIETRFIKITPVQWHQRIALKMELLGCQLSASPRSPVLPPKKKNTAPPPQEQTTYTPNVRNTTVPPHSHNEVALVAVLVPVLVVVLTAPVLLIVCAWLWKSRKSPEATYDLPHWDRTVWWKSMKQLLPSKLDGEDCVRYSTTARTEHQRPRVEPAEYAQPLVSGTMASLGQRSTFKPEEGADPEYDAPLTPEQYHAYAEPLPASGTEYAIPITIDRANHLSAGTLPFRGQGLVARTDSNQSGSSVSMYDTPKSTSDQTAPTDGQIYQVPQNSHSAPCQEID</sequence>
<evidence type="ECO:0000256" key="4">
    <source>
        <dbReference type="ARBA" id="ARBA00022989"/>
    </source>
</evidence>
<evidence type="ECO:0000256" key="6">
    <source>
        <dbReference type="ARBA" id="ARBA00023157"/>
    </source>
</evidence>
<evidence type="ECO:0000256" key="3">
    <source>
        <dbReference type="ARBA" id="ARBA00022692"/>
    </source>
</evidence>
<dbReference type="FunFam" id="2.60.120.260:FF:000002">
    <property type="entry name" value="Coagulation factor VIII"/>
    <property type="match status" value="1"/>
</dbReference>
<dbReference type="Proteomes" id="UP001274896">
    <property type="component" value="Unassembled WGS sequence"/>
</dbReference>
<evidence type="ECO:0000313" key="14">
    <source>
        <dbReference type="Proteomes" id="UP001274896"/>
    </source>
</evidence>
<dbReference type="InterPro" id="IPR004043">
    <property type="entry name" value="LCCL"/>
</dbReference>
<dbReference type="SUPFAM" id="SSF49785">
    <property type="entry name" value="Galactose-binding domain-like"/>
    <property type="match status" value="1"/>
</dbReference>
<reference evidence="13" key="1">
    <citation type="submission" date="2023-06" db="EMBL/GenBank/DDBJ databases">
        <title>Male Hemibagrus guttatus genome.</title>
        <authorList>
            <person name="Bian C."/>
        </authorList>
    </citation>
    <scope>NUCLEOTIDE SEQUENCE</scope>
    <source>
        <strain evidence="13">Male_cb2023</strain>
        <tissue evidence="13">Muscle</tissue>
    </source>
</reference>
<evidence type="ECO:0008006" key="15">
    <source>
        <dbReference type="Google" id="ProtNLM"/>
    </source>
</evidence>
<gene>
    <name evidence="13" type="ORF">QTP70_028133</name>
</gene>
<evidence type="ECO:0000313" key="13">
    <source>
        <dbReference type="EMBL" id="KAK3543815.1"/>
    </source>
</evidence>
<keyword evidence="5 9" id="KW-0472">Membrane</keyword>
<name>A0AAE0R6F8_9TELE</name>
<dbReference type="InterPro" id="IPR008979">
    <property type="entry name" value="Galactose-bd-like_sf"/>
</dbReference>
<keyword evidence="6 7" id="KW-1015">Disulfide bond</keyword>
<dbReference type="Gene3D" id="2.170.130.20">
    <property type="entry name" value="LCCL-like domain"/>
    <property type="match status" value="1"/>
</dbReference>
<evidence type="ECO:0000259" key="10">
    <source>
        <dbReference type="PROSITE" id="PS01180"/>
    </source>
</evidence>
<accession>A0AAE0R6F8</accession>
<dbReference type="InterPro" id="IPR035914">
    <property type="entry name" value="Sperma_CUB_dom_sf"/>
</dbReference>
<feature type="region of interest" description="Disordered" evidence="8">
    <location>
        <begin position="1"/>
        <end position="63"/>
    </location>
</feature>
<dbReference type="PROSITE" id="PS01285">
    <property type="entry name" value="FA58C_1"/>
    <property type="match status" value="1"/>
</dbReference>
<feature type="compositionally biased region" description="Acidic residues" evidence="8">
    <location>
        <begin position="34"/>
        <end position="51"/>
    </location>
</feature>